<dbReference type="GO" id="GO:0005886">
    <property type="term" value="C:plasma membrane"/>
    <property type="evidence" value="ECO:0007669"/>
    <property type="project" value="UniProtKB-SubCell"/>
</dbReference>
<name>A0A1X4GL62_HALEZ</name>
<dbReference type="PANTHER" id="PTHR42709:SF6">
    <property type="entry name" value="UNDECAPRENYL PHOSPHATE TRANSPORTER A"/>
    <property type="match status" value="1"/>
</dbReference>
<evidence type="ECO:0000256" key="1">
    <source>
        <dbReference type="ARBA" id="ARBA00004651"/>
    </source>
</evidence>
<dbReference type="PANTHER" id="PTHR42709">
    <property type="entry name" value="ALKALINE PHOSPHATASE LIKE PROTEIN"/>
    <property type="match status" value="1"/>
</dbReference>
<feature type="transmembrane region" description="Helical" evidence="6">
    <location>
        <begin position="141"/>
        <end position="167"/>
    </location>
</feature>
<reference evidence="7 8" key="1">
    <citation type="submission" date="2017-04" db="EMBL/GenBank/DDBJ databases">
        <title>MLSA of the genus Halorubrum.</title>
        <authorList>
            <person name="De La Haba R."/>
            <person name="Sanchez-Porro C."/>
            <person name="Infante-Dominguez C."/>
            <person name="Ventosa A."/>
        </authorList>
    </citation>
    <scope>NUCLEOTIDE SEQUENCE [LARGE SCALE GENOMIC DNA]</scope>
    <source>
        <strain evidence="7 8">DSM 17463</strain>
    </source>
</reference>
<feature type="transmembrane region" description="Helical" evidence="6">
    <location>
        <begin position="41"/>
        <end position="65"/>
    </location>
</feature>
<dbReference type="InterPro" id="IPR051311">
    <property type="entry name" value="DedA_domain"/>
</dbReference>
<accession>A0A1X4GL62</accession>
<dbReference type="RefSeq" id="WP_085682696.1">
    <property type="nucleotide sequence ID" value="NZ_NEDJ01000036.1"/>
</dbReference>
<evidence type="ECO:0000256" key="6">
    <source>
        <dbReference type="SAM" id="Phobius"/>
    </source>
</evidence>
<evidence type="ECO:0000256" key="2">
    <source>
        <dbReference type="ARBA" id="ARBA00022475"/>
    </source>
</evidence>
<gene>
    <name evidence="7" type="ORF">B9H04_10780</name>
</gene>
<evidence type="ECO:0000313" key="8">
    <source>
        <dbReference type="Proteomes" id="UP000193587"/>
    </source>
</evidence>
<keyword evidence="2" id="KW-1003">Cell membrane</keyword>
<evidence type="ECO:0008006" key="9">
    <source>
        <dbReference type="Google" id="ProtNLM"/>
    </source>
</evidence>
<dbReference type="EMBL" id="NEDJ01000036">
    <property type="protein sequence ID" value="OSO98433.1"/>
    <property type="molecule type" value="Genomic_DNA"/>
</dbReference>
<feature type="transmembrane region" description="Helical" evidence="6">
    <location>
        <begin position="9"/>
        <end position="29"/>
    </location>
</feature>
<protein>
    <recommendedName>
        <fullName evidence="9">DedA family protein</fullName>
    </recommendedName>
</protein>
<evidence type="ECO:0000313" key="7">
    <source>
        <dbReference type="EMBL" id="OSO98433.1"/>
    </source>
</evidence>
<keyword evidence="5 6" id="KW-0472">Membrane</keyword>
<evidence type="ECO:0000256" key="5">
    <source>
        <dbReference type="ARBA" id="ARBA00023136"/>
    </source>
</evidence>
<dbReference type="AlphaFoldDB" id="A0A1X4GL62"/>
<sequence length="182" mass="17870">MIGAHAETALALVGTYGAVAVFVVFALEGALVGKVLPARTLFVAAVVAAGVDAVAVVPVFAAAVVGATTGQSLLFVAVRRFDLDPTASRAVPVDAGRLDGATRWLDRWGLPAVAASHAVPGTRGWLAVPSARASSVSAPRFAAASLLGSAAYAGALLGIGLAVALGVESAVGLFGGDLVAAL</sequence>
<keyword evidence="3 6" id="KW-0812">Transmembrane</keyword>
<dbReference type="STRING" id="1121945.GCA_000421805_00755"/>
<organism evidence="7 8">
    <name type="scientific">Halorubrum ezzemoulense DSM 17463</name>
    <dbReference type="NCBI Taxonomy" id="1121945"/>
    <lineage>
        <taxon>Archaea</taxon>
        <taxon>Methanobacteriati</taxon>
        <taxon>Methanobacteriota</taxon>
        <taxon>Stenosarchaea group</taxon>
        <taxon>Halobacteria</taxon>
        <taxon>Halobacteriales</taxon>
        <taxon>Haloferacaceae</taxon>
        <taxon>Halorubrum</taxon>
    </lineage>
</organism>
<evidence type="ECO:0000256" key="3">
    <source>
        <dbReference type="ARBA" id="ARBA00022692"/>
    </source>
</evidence>
<evidence type="ECO:0000256" key="4">
    <source>
        <dbReference type="ARBA" id="ARBA00022989"/>
    </source>
</evidence>
<proteinExistence type="predicted"/>
<keyword evidence="4 6" id="KW-1133">Transmembrane helix</keyword>
<dbReference type="eggNOG" id="arCOG03117">
    <property type="taxonomic scope" value="Archaea"/>
</dbReference>
<comment type="caution">
    <text evidence="7">The sequence shown here is derived from an EMBL/GenBank/DDBJ whole genome shotgun (WGS) entry which is preliminary data.</text>
</comment>
<dbReference type="Proteomes" id="UP000193587">
    <property type="component" value="Unassembled WGS sequence"/>
</dbReference>
<comment type="subcellular location">
    <subcellularLocation>
        <location evidence="1">Cell membrane</location>
        <topology evidence="1">Multi-pass membrane protein</topology>
    </subcellularLocation>
</comment>